<dbReference type="InterPro" id="IPR013314">
    <property type="entry name" value="Globin_lamprey/hagfish"/>
</dbReference>
<dbReference type="GO" id="GO:0020037">
    <property type="term" value="F:heme binding"/>
    <property type="evidence" value="ECO:0007669"/>
    <property type="project" value="InterPro"/>
</dbReference>
<evidence type="ECO:0000259" key="6">
    <source>
        <dbReference type="PROSITE" id="PS01033"/>
    </source>
</evidence>
<comment type="subunit">
    <text evidence="1">Monomer.</text>
</comment>
<keyword evidence="3" id="KW-0479">Metal-binding</keyword>
<dbReference type="InterPro" id="IPR012292">
    <property type="entry name" value="Globin/Proto"/>
</dbReference>
<keyword evidence="7" id="KW-1185">Reference proteome</keyword>
<protein>
    <submittedName>
        <fullName evidence="8">GLOBIN domain-containing protein</fullName>
    </submittedName>
</protein>
<proteinExistence type="inferred from homology"/>
<name>A0A0N4ZBZ3_PARTI</name>
<keyword evidence="5" id="KW-0561">Oxygen transport</keyword>
<keyword evidence="5" id="KW-0813">Transport</keyword>
<keyword evidence="4" id="KW-0408">Iron</keyword>
<dbReference type="Pfam" id="PF00042">
    <property type="entry name" value="Globin"/>
    <property type="match status" value="1"/>
</dbReference>
<evidence type="ECO:0000256" key="4">
    <source>
        <dbReference type="ARBA" id="ARBA00023004"/>
    </source>
</evidence>
<evidence type="ECO:0000256" key="3">
    <source>
        <dbReference type="ARBA" id="ARBA00022723"/>
    </source>
</evidence>
<dbReference type="GO" id="GO:0005506">
    <property type="term" value="F:iron ion binding"/>
    <property type="evidence" value="ECO:0007669"/>
    <property type="project" value="InterPro"/>
</dbReference>
<comment type="similarity">
    <text evidence="5">Belongs to the globin family.</text>
</comment>
<feature type="domain" description="Globin" evidence="6">
    <location>
        <begin position="115"/>
        <end position="261"/>
    </location>
</feature>
<dbReference type="InterPro" id="IPR044399">
    <property type="entry name" value="Mb-like_M"/>
</dbReference>
<evidence type="ECO:0000256" key="2">
    <source>
        <dbReference type="ARBA" id="ARBA00022617"/>
    </source>
</evidence>
<evidence type="ECO:0000313" key="8">
    <source>
        <dbReference type="WBParaSite" id="PTRK_0000504900.1"/>
    </source>
</evidence>
<dbReference type="Proteomes" id="UP000038045">
    <property type="component" value="Unplaced"/>
</dbReference>
<dbReference type="WBParaSite" id="PTRK_0000504900.1">
    <property type="protein sequence ID" value="PTRK_0000504900.1"/>
    <property type="gene ID" value="PTRK_0000504900"/>
</dbReference>
<accession>A0A0N4ZBZ3</accession>
<dbReference type="STRING" id="131310.A0A0N4ZBZ3"/>
<sequence>MYRFMIYQSNSASSAINRVIELNNDNGNNVTNNTKIKIQKKENVQSLTDVKKQMENNNIPNKNVAKEIKFSNDSSTISTNKSDFSEGSDSSSACVSSLPACDNDKNKKIKYEVLRLTTDHQIILQKTFLAIKERAIPNGVKLLLRMFCEHPDYKNIWPQFRPYPDSSLMCAPELSRHAKTYMKGLGHIIDSTQDEEKMCNVLQQIAKAHIKWNIHKKHVMHMLEQVLIMLADEIGPLDKDTKEAWTTLYDVIANMVDIFAGRR</sequence>
<dbReference type="PANTHER" id="PTHR46783">
    <property type="entry name" value="CYTOGLOBIN"/>
    <property type="match status" value="1"/>
</dbReference>
<keyword evidence="2 5" id="KW-0349">Heme</keyword>
<dbReference type="GO" id="GO:0016491">
    <property type="term" value="F:oxidoreductase activity"/>
    <property type="evidence" value="ECO:0007669"/>
    <property type="project" value="UniProtKB-ARBA"/>
</dbReference>
<dbReference type="InterPro" id="IPR009050">
    <property type="entry name" value="Globin-like_sf"/>
</dbReference>
<dbReference type="AlphaFoldDB" id="A0A0N4ZBZ3"/>
<dbReference type="Gene3D" id="1.10.490.10">
    <property type="entry name" value="Globins"/>
    <property type="match status" value="1"/>
</dbReference>
<dbReference type="SUPFAM" id="SSF46458">
    <property type="entry name" value="Globin-like"/>
    <property type="match status" value="1"/>
</dbReference>
<evidence type="ECO:0000313" key="7">
    <source>
        <dbReference type="Proteomes" id="UP000038045"/>
    </source>
</evidence>
<dbReference type="InterPro" id="IPR000971">
    <property type="entry name" value="Globin"/>
</dbReference>
<organism evidence="7 8">
    <name type="scientific">Parastrongyloides trichosuri</name>
    <name type="common">Possum-specific nematode worm</name>
    <dbReference type="NCBI Taxonomy" id="131310"/>
    <lineage>
        <taxon>Eukaryota</taxon>
        <taxon>Metazoa</taxon>
        <taxon>Ecdysozoa</taxon>
        <taxon>Nematoda</taxon>
        <taxon>Chromadorea</taxon>
        <taxon>Rhabditida</taxon>
        <taxon>Tylenchina</taxon>
        <taxon>Panagrolaimomorpha</taxon>
        <taxon>Strongyloidoidea</taxon>
        <taxon>Strongyloididae</taxon>
        <taxon>Parastrongyloides</taxon>
    </lineage>
</organism>
<reference evidence="8" key="1">
    <citation type="submission" date="2017-02" db="UniProtKB">
        <authorList>
            <consortium name="WormBaseParasite"/>
        </authorList>
    </citation>
    <scope>IDENTIFICATION</scope>
</reference>
<evidence type="ECO:0000256" key="5">
    <source>
        <dbReference type="RuleBase" id="RU000356"/>
    </source>
</evidence>
<dbReference type="GO" id="GO:0005344">
    <property type="term" value="F:oxygen carrier activity"/>
    <property type="evidence" value="ECO:0007669"/>
    <property type="project" value="UniProtKB-KW"/>
</dbReference>
<dbReference type="CDD" id="cd01040">
    <property type="entry name" value="Mb-like"/>
    <property type="match status" value="1"/>
</dbReference>
<dbReference type="PROSITE" id="PS01033">
    <property type="entry name" value="GLOBIN"/>
    <property type="match status" value="1"/>
</dbReference>
<evidence type="ECO:0000256" key="1">
    <source>
        <dbReference type="ARBA" id="ARBA00011245"/>
    </source>
</evidence>
<dbReference type="PANTHER" id="PTHR46783:SF1">
    <property type="entry name" value="CYTOGLOBIN-1-RELATED"/>
    <property type="match status" value="1"/>
</dbReference>
<dbReference type="GO" id="GO:0019825">
    <property type="term" value="F:oxygen binding"/>
    <property type="evidence" value="ECO:0007669"/>
    <property type="project" value="InterPro"/>
</dbReference>